<organism evidence="1 2">
    <name type="scientific">Entomortierella chlamydospora</name>
    <dbReference type="NCBI Taxonomy" id="101097"/>
    <lineage>
        <taxon>Eukaryota</taxon>
        <taxon>Fungi</taxon>
        <taxon>Fungi incertae sedis</taxon>
        <taxon>Mucoromycota</taxon>
        <taxon>Mortierellomycotina</taxon>
        <taxon>Mortierellomycetes</taxon>
        <taxon>Mortierellales</taxon>
        <taxon>Mortierellaceae</taxon>
        <taxon>Entomortierella</taxon>
    </lineage>
</organism>
<sequence>MADVIAGSAGKEAAKAVAAGGISAMAQGAGKGLIEAGKKDPEPKKTKLRVVTVNQENMVKQVHAACKKFKEEIPLQAIYDAYGTLTLYWDKYLKAGLPWVDANIAVEAQVKEFEKKKLFQEGQDGLWKRVDDQTKAVISLIELKQPVPATVQKIADMYTANQPAGLRCIQGKIDEHALLLEVQLHALQELMRDEVEMKEF</sequence>
<accession>A0A9P6MIF7</accession>
<reference evidence="1" key="1">
    <citation type="journal article" date="2020" name="Fungal Divers.">
        <title>Resolving the Mortierellaceae phylogeny through synthesis of multi-gene phylogenetics and phylogenomics.</title>
        <authorList>
            <person name="Vandepol N."/>
            <person name="Liber J."/>
            <person name="Desiro A."/>
            <person name="Na H."/>
            <person name="Kennedy M."/>
            <person name="Barry K."/>
            <person name="Grigoriev I.V."/>
            <person name="Miller A.N."/>
            <person name="O'Donnell K."/>
            <person name="Stajich J.E."/>
            <person name="Bonito G."/>
        </authorList>
    </citation>
    <scope>NUCLEOTIDE SEQUENCE</scope>
    <source>
        <strain evidence="1">NRRL 2769</strain>
    </source>
</reference>
<proteinExistence type="predicted"/>
<name>A0A9P6MIF7_9FUNG</name>
<gene>
    <name evidence="1" type="ORF">BGZ80_006143</name>
</gene>
<protein>
    <submittedName>
        <fullName evidence="1">Uncharacterized protein</fullName>
    </submittedName>
</protein>
<comment type="caution">
    <text evidence="1">The sequence shown here is derived from an EMBL/GenBank/DDBJ whole genome shotgun (WGS) entry which is preliminary data.</text>
</comment>
<evidence type="ECO:0000313" key="1">
    <source>
        <dbReference type="EMBL" id="KAG0001636.1"/>
    </source>
</evidence>
<dbReference type="EMBL" id="JAAAID010003019">
    <property type="protein sequence ID" value="KAG0001636.1"/>
    <property type="molecule type" value="Genomic_DNA"/>
</dbReference>
<keyword evidence="2" id="KW-1185">Reference proteome</keyword>
<dbReference type="AlphaFoldDB" id="A0A9P6MIF7"/>
<evidence type="ECO:0000313" key="2">
    <source>
        <dbReference type="Proteomes" id="UP000703661"/>
    </source>
</evidence>
<dbReference type="Proteomes" id="UP000703661">
    <property type="component" value="Unassembled WGS sequence"/>
</dbReference>